<comment type="caution">
    <text evidence="1">The sequence shown here is derived from an EMBL/GenBank/DDBJ whole genome shotgun (WGS) entry which is preliminary data.</text>
</comment>
<dbReference type="AlphaFoldDB" id="A0A371P082"/>
<dbReference type="RefSeq" id="WP_116049901.1">
    <property type="nucleotide sequence ID" value="NZ_QUBQ01000008.1"/>
</dbReference>
<reference evidence="1 2" key="1">
    <citation type="submission" date="2018-08" db="EMBL/GenBank/DDBJ databases">
        <title>Paenibacillus sp. M4BSY-1, whole genome shotgun sequence.</title>
        <authorList>
            <person name="Tuo L."/>
        </authorList>
    </citation>
    <scope>NUCLEOTIDE SEQUENCE [LARGE SCALE GENOMIC DNA]</scope>
    <source>
        <strain evidence="1 2">M4BSY-1</strain>
    </source>
</reference>
<dbReference type="EMBL" id="QUBQ01000008">
    <property type="protein sequence ID" value="REK69347.1"/>
    <property type="molecule type" value="Genomic_DNA"/>
</dbReference>
<evidence type="ECO:0008006" key="3">
    <source>
        <dbReference type="Google" id="ProtNLM"/>
    </source>
</evidence>
<accession>A0A371P082</accession>
<evidence type="ECO:0000313" key="1">
    <source>
        <dbReference type="EMBL" id="REK69347.1"/>
    </source>
</evidence>
<organism evidence="1 2">
    <name type="scientific">Paenibacillus paeoniae</name>
    <dbReference type="NCBI Taxonomy" id="2292705"/>
    <lineage>
        <taxon>Bacteria</taxon>
        <taxon>Bacillati</taxon>
        <taxon>Bacillota</taxon>
        <taxon>Bacilli</taxon>
        <taxon>Bacillales</taxon>
        <taxon>Paenibacillaceae</taxon>
        <taxon>Paenibacillus</taxon>
    </lineage>
</organism>
<dbReference type="OrthoDB" id="2618258at2"/>
<evidence type="ECO:0000313" key="2">
    <source>
        <dbReference type="Proteomes" id="UP000261905"/>
    </source>
</evidence>
<dbReference type="Proteomes" id="UP000261905">
    <property type="component" value="Unassembled WGS sequence"/>
</dbReference>
<proteinExistence type="predicted"/>
<name>A0A371P082_9BACL</name>
<sequence>MYPISPLYESFLKRPDREFMVKVMVGDTEYDMANIVDFIIDSSLIPDTSFTIGTVILSKLTLRLRLKAEVPENVSIRPYVAFDSNGMTWTQAEIAWQEANIYWAGGAAEWLPLGEFYVDSRERTGDIWTFDCLDKLIWTEQPFISSLTYPASMQAVWAEMCQRLGYTYDSTVQIKPGYTIKTKPAGYTCRQVMGWIAGSNSASVRAGKDGQIQFKHFTGAMTPDIDMTPSDYIRTKQTNAVKTIKKVVVTYDAEEQAAYTAGTGTEDETLYIDNPLMTQSMVNDLHATINGFAYQPMEMDARGYPHLDVGDVIGYEVYEGNSWLDTITPWQNTHVPWSGMVGYQSLVLTMVLQYKGGFRMTLDAPSTSEQQSQYVVKGPLTEQVEKLNKDTVKLDRNYYGVRTSREEGLVVETEGGSGKAVFNADELSFWANGQRSLWFDIPNKKFKFKGTLEGADGTFSGTLQAGTIIGGSISGATISGGSIYGSYFATGLGTYPFVELSSNNNLIAAYGDANKYVKIESNLNNLGAPMIRFGFNGNETHLMQVGSGFYAFGPSSNMSFNFNDLSLGGNVRVSGGASKLGSHSVSPPSDPDSAVTKLSILIAALRDMGILA</sequence>
<gene>
    <name evidence="1" type="ORF">DX130_24615</name>
</gene>
<protein>
    <recommendedName>
        <fullName evidence="3">Prophage tail endopeptidase domain-containing protein</fullName>
    </recommendedName>
</protein>
<keyword evidence="2" id="KW-1185">Reference proteome</keyword>